<evidence type="ECO:0000256" key="2">
    <source>
        <dbReference type="ARBA" id="ARBA00012729"/>
    </source>
</evidence>
<comment type="similarity">
    <text evidence="1">Belongs to the glycosyl hydrolase 18 family. Chitinase class V subfamily.</text>
</comment>
<name>A0A439DD56_9PEZI</name>
<dbReference type="SMART" id="SM00636">
    <property type="entry name" value="Glyco_18"/>
    <property type="match status" value="1"/>
</dbReference>
<dbReference type="SUPFAM" id="SSF54556">
    <property type="entry name" value="Chitinase insertion domain"/>
    <property type="match status" value="1"/>
</dbReference>
<evidence type="ECO:0000313" key="5">
    <source>
        <dbReference type="EMBL" id="RWA12354.1"/>
    </source>
</evidence>
<dbReference type="SUPFAM" id="SSF51445">
    <property type="entry name" value="(Trans)glycosidases"/>
    <property type="match status" value="1"/>
</dbReference>
<dbReference type="InterPro" id="IPR017853">
    <property type="entry name" value="GH"/>
</dbReference>
<accession>A0A439DD56</accession>
<feature type="region of interest" description="Disordered" evidence="3">
    <location>
        <begin position="412"/>
        <end position="454"/>
    </location>
</feature>
<dbReference type="GO" id="GO:0005975">
    <property type="term" value="P:carbohydrate metabolic process"/>
    <property type="evidence" value="ECO:0007669"/>
    <property type="project" value="InterPro"/>
</dbReference>
<feature type="compositionally biased region" description="Polar residues" evidence="3">
    <location>
        <begin position="412"/>
        <end position="423"/>
    </location>
</feature>
<evidence type="ECO:0000259" key="4">
    <source>
        <dbReference type="PROSITE" id="PS51910"/>
    </source>
</evidence>
<proteinExistence type="inferred from homology"/>
<dbReference type="PANTHER" id="PTHR11177">
    <property type="entry name" value="CHITINASE"/>
    <property type="match status" value="1"/>
</dbReference>
<evidence type="ECO:0000313" key="6">
    <source>
        <dbReference type="Proteomes" id="UP000286045"/>
    </source>
</evidence>
<feature type="domain" description="GH18" evidence="4">
    <location>
        <begin position="1"/>
        <end position="311"/>
    </location>
</feature>
<feature type="compositionally biased region" description="Low complexity" evidence="3">
    <location>
        <begin position="436"/>
        <end position="453"/>
    </location>
</feature>
<dbReference type="STRING" id="363999.A0A439DD56"/>
<sequence>MSFNVVPGHSDDIEIYREFTALKSSTLQTWVAIGGWSFNDPGPTRNTFSNLARTSQGRATFIASLASFLEEYGFQGVDIDWEYPGAPDRGGIQEDTDNYVSLVKELRDRLGTRFGISIAIPTSYWYLRWFKPKQMEPYVDWFGVMTYDLHGPWDEAVRQIGRVILGHTNIPEIANWTLPLYYDGVSPAKLNMGLAYYARGYTATDANCNTIGCNWAGESRPAACTNFAGVMSLQEVERLMKEEGVQSRLLAREMMKELTFGDQWIGYDDLETIRMKKEWASRRCFGGTMIWSVDMYSGSGSGDVPDGNGSTSPGDPGSGMGEGSSQIFIDPSIWNESTPEIRCQPPCTFILPPTRLPTETTISFPPYTTSLDVAWSESGTWTSIVQTTILTIPPVVTTEIEVWGYTISDTRTATSPQSGVSHSPVTRTITPPPYPYTFTPPGGQGTRTTSSSTNVLPIFPIVTWKPGRPGPICKSNCGRPCRLFCNSPCLLGCKDGGADFADPGNPKPPGRPTPTPGPDPHPPGTPTRPPVPPDPEGTKPQNEEQEEDDQNCALELGQPLPTYRPPSTTSIVKPPPPPSPSPEPPEEPPGPNRDTEQVSCYDSGQRISRALCIEALEYFCDDYEGVVLDATRPGTRRTLSNNGYGVQCIGEHGSIGGCFVLVQISVTVKNDCRFTVGGKGPRAECGRIIRRIIDECDTSSTEWKQGGTLESNCASWRFDPNANW</sequence>
<dbReference type="AlphaFoldDB" id="A0A439DD56"/>
<reference evidence="5 6" key="1">
    <citation type="submission" date="2018-12" db="EMBL/GenBank/DDBJ databases">
        <title>Draft genome sequence of Xylaria grammica IHI A82.</title>
        <authorList>
            <person name="Buettner E."/>
            <person name="Kellner H."/>
        </authorList>
    </citation>
    <scope>NUCLEOTIDE SEQUENCE [LARGE SCALE GENOMIC DNA]</scope>
    <source>
        <strain evidence="5 6">IHI A82</strain>
    </source>
</reference>
<dbReference type="Gene3D" id="3.10.50.10">
    <property type="match status" value="1"/>
</dbReference>
<protein>
    <recommendedName>
        <fullName evidence="2">chitinase</fullName>
        <ecNumber evidence="2">3.2.1.14</ecNumber>
    </recommendedName>
</protein>
<dbReference type="InterPro" id="IPR050314">
    <property type="entry name" value="Glycosyl_Hydrlase_18"/>
</dbReference>
<dbReference type="PROSITE" id="PS51910">
    <property type="entry name" value="GH18_2"/>
    <property type="match status" value="1"/>
</dbReference>
<dbReference type="GO" id="GO:0008843">
    <property type="term" value="F:endochitinase activity"/>
    <property type="evidence" value="ECO:0007669"/>
    <property type="project" value="UniProtKB-EC"/>
</dbReference>
<dbReference type="Pfam" id="PF00704">
    <property type="entry name" value="Glyco_hydro_18"/>
    <property type="match status" value="1"/>
</dbReference>
<dbReference type="Proteomes" id="UP000286045">
    <property type="component" value="Unassembled WGS sequence"/>
</dbReference>
<feature type="compositionally biased region" description="Pro residues" evidence="3">
    <location>
        <begin position="573"/>
        <end position="591"/>
    </location>
</feature>
<evidence type="ECO:0000256" key="3">
    <source>
        <dbReference type="SAM" id="MobiDB-lite"/>
    </source>
</evidence>
<dbReference type="InterPro" id="IPR029070">
    <property type="entry name" value="Chitinase_insertion_sf"/>
</dbReference>
<dbReference type="InterPro" id="IPR011583">
    <property type="entry name" value="Chitinase_II/V-like_cat"/>
</dbReference>
<keyword evidence="6" id="KW-1185">Reference proteome</keyword>
<dbReference type="PANTHER" id="PTHR11177:SF333">
    <property type="entry name" value="CHITINASE"/>
    <property type="match status" value="1"/>
</dbReference>
<dbReference type="Gene3D" id="3.20.20.80">
    <property type="entry name" value="Glycosidases"/>
    <property type="match status" value="1"/>
</dbReference>
<feature type="region of interest" description="Disordered" evidence="3">
    <location>
        <begin position="501"/>
        <end position="601"/>
    </location>
</feature>
<dbReference type="EMBL" id="RYZI01000053">
    <property type="protein sequence ID" value="RWA12354.1"/>
    <property type="molecule type" value="Genomic_DNA"/>
</dbReference>
<evidence type="ECO:0000256" key="1">
    <source>
        <dbReference type="ARBA" id="ARBA00008682"/>
    </source>
</evidence>
<comment type="caution">
    <text evidence="5">The sequence shown here is derived from an EMBL/GenBank/DDBJ whole genome shotgun (WGS) entry which is preliminary data.</text>
</comment>
<gene>
    <name evidence="5" type="ORF">EKO27_g2735</name>
</gene>
<organism evidence="5 6">
    <name type="scientific">Xylaria grammica</name>
    <dbReference type="NCBI Taxonomy" id="363999"/>
    <lineage>
        <taxon>Eukaryota</taxon>
        <taxon>Fungi</taxon>
        <taxon>Dikarya</taxon>
        <taxon>Ascomycota</taxon>
        <taxon>Pezizomycotina</taxon>
        <taxon>Sordariomycetes</taxon>
        <taxon>Xylariomycetidae</taxon>
        <taxon>Xylariales</taxon>
        <taxon>Xylariaceae</taxon>
        <taxon>Xylaria</taxon>
    </lineage>
</organism>
<dbReference type="EC" id="3.2.1.14" evidence="2"/>
<dbReference type="GO" id="GO:0008061">
    <property type="term" value="F:chitin binding"/>
    <property type="evidence" value="ECO:0007669"/>
    <property type="project" value="InterPro"/>
</dbReference>
<dbReference type="InterPro" id="IPR001223">
    <property type="entry name" value="Glyco_hydro18_cat"/>
</dbReference>
<feature type="region of interest" description="Disordered" evidence="3">
    <location>
        <begin position="301"/>
        <end position="326"/>
    </location>
</feature>
<feature type="compositionally biased region" description="Pro residues" evidence="3">
    <location>
        <begin position="505"/>
        <end position="535"/>
    </location>
</feature>